<keyword evidence="11 13" id="KW-0511">Multifunctional enzyme</keyword>
<evidence type="ECO:0000313" key="16">
    <source>
        <dbReference type="Proteomes" id="UP000218387"/>
    </source>
</evidence>
<keyword evidence="16" id="KW-1185">Reference proteome</keyword>
<dbReference type="PROSITE" id="PS50975">
    <property type="entry name" value="ATP_GRASP"/>
    <property type="match status" value="1"/>
</dbReference>
<dbReference type="InterPro" id="IPR014746">
    <property type="entry name" value="Gln_synth/guanido_kin_cat_dom"/>
</dbReference>
<dbReference type="GO" id="GO:0005829">
    <property type="term" value="C:cytosol"/>
    <property type="evidence" value="ECO:0007669"/>
    <property type="project" value="TreeGrafter"/>
</dbReference>
<evidence type="ECO:0000256" key="9">
    <source>
        <dbReference type="ARBA" id="ARBA00022842"/>
    </source>
</evidence>
<dbReference type="RefSeq" id="WP_096920730.1">
    <property type="nucleotide sequence ID" value="NZ_CP029487.1"/>
</dbReference>
<comment type="cofactor">
    <cofactor evidence="1">
        <name>Mn(2+)</name>
        <dbReference type="ChEBI" id="CHEBI:29035"/>
    </cofactor>
</comment>
<dbReference type="Gene3D" id="3.30.590.20">
    <property type="match status" value="1"/>
</dbReference>
<comment type="similarity">
    <text evidence="13">In the N-terminal section; belongs to the glutamate--cysteine ligase type 1 family. Type 2 subfamily.</text>
</comment>
<evidence type="ECO:0000256" key="8">
    <source>
        <dbReference type="ARBA" id="ARBA00022840"/>
    </source>
</evidence>
<gene>
    <name evidence="13" type="primary">gshAB</name>
    <name evidence="13" type="synonym">gshF</name>
    <name evidence="15" type="ORF">CPZ25_015920</name>
</gene>
<comment type="pathway">
    <text evidence="13">Sulfur metabolism; glutathione biosynthesis; glutathione from L-cysteine and L-glutamate: step 2/2.</text>
</comment>
<evidence type="ECO:0000256" key="12">
    <source>
        <dbReference type="ARBA" id="ARBA00048819"/>
    </source>
</evidence>
<evidence type="ECO:0000256" key="6">
    <source>
        <dbReference type="ARBA" id="ARBA00022723"/>
    </source>
</evidence>
<comment type="cofactor">
    <cofactor evidence="2">
        <name>Mg(2+)</name>
        <dbReference type="ChEBI" id="CHEBI:18420"/>
    </cofactor>
</comment>
<dbReference type="Pfam" id="PF18419">
    <property type="entry name" value="ATP-grasp_6"/>
    <property type="match status" value="1"/>
</dbReference>
<protein>
    <recommendedName>
        <fullName evidence="13">Glutathione biosynthesis bifunctional protein GshAB</fullName>
    </recommendedName>
    <alternativeName>
        <fullName evidence="13">Gamma-GCS-GS</fullName>
        <shortName evidence="13">GCS-GS</shortName>
    </alternativeName>
    <domain>
        <recommendedName>
            <fullName evidence="13">Glutamate--cysteine ligase</fullName>
            <ecNumber evidence="13">6.3.2.2</ecNumber>
        </recommendedName>
        <alternativeName>
            <fullName evidence="13">Gamma-ECS</fullName>
            <shortName evidence="13">GCS</shortName>
        </alternativeName>
        <alternativeName>
            <fullName evidence="13">Gamma-glutamylcysteine synthetase</fullName>
        </alternativeName>
    </domain>
    <domain>
        <recommendedName>
            <fullName evidence="13">Glutathione synthetase</fullName>
            <ecNumber evidence="13">6.3.2.3</ecNumber>
        </recommendedName>
        <alternativeName>
            <fullName evidence="13">GSH synthetase</fullName>
            <shortName evidence="13">GS</shortName>
            <shortName evidence="13">GSH-S</shortName>
            <shortName evidence="13">GSHase</shortName>
        </alternativeName>
        <alternativeName>
            <fullName evidence="13">Glutathione synthase</fullName>
        </alternativeName>
    </domain>
</protein>
<dbReference type="InterPro" id="IPR006334">
    <property type="entry name" value="Glut_cys_ligase"/>
</dbReference>
<evidence type="ECO:0000259" key="14">
    <source>
        <dbReference type="PROSITE" id="PS50975"/>
    </source>
</evidence>
<comment type="catalytic activity">
    <reaction evidence="13">
        <text>gamma-L-glutamyl-L-cysteine + glycine + ATP = glutathione + ADP + phosphate + H(+)</text>
        <dbReference type="Rhea" id="RHEA:13557"/>
        <dbReference type="ChEBI" id="CHEBI:15378"/>
        <dbReference type="ChEBI" id="CHEBI:30616"/>
        <dbReference type="ChEBI" id="CHEBI:43474"/>
        <dbReference type="ChEBI" id="CHEBI:57305"/>
        <dbReference type="ChEBI" id="CHEBI:57925"/>
        <dbReference type="ChEBI" id="CHEBI:58173"/>
        <dbReference type="ChEBI" id="CHEBI:456216"/>
        <dbReference type="EC" id="6.3.2.3"/>
    </reaction>
</comment>
<dbReference type="NCBIfam" id="NF002688">
    <property type="entry name" value="PRK02471.1"/>
    <property type="match status" value="1"/>
</dbReference>
<dbReference type="PANTHER" id="PTHR38761:SF1">
    <property type="entry name" value="GLUTAMATE--CYSTEINE LIGASE"/>
    <property type="match status" value="1"/>
</dbReference>
<dbReference type="HAMAP" id="MF_00782">
    <property type="entry name" value="Glut_biosynth"/>
    <property type="match status" value="1"/>
</dbReference>
<dbReference type="GO" id="GO:0005524">
    <property type="term" value="F:ATP binding"/>
    <property type="evidence" value="ECO:0007669"/>
    <property type="project" value="UniProtKB-UniRule"/>
</dbReference>
<sequence length="771" mass="87275">MNLDILKNTFTSNELLTGDFGLEREGLRVTAAGKLAMTPHPAIFGNKLKNPYITTDFSESQVEVVTPAYDTVPKTYAVLEGLCDIVNNEIGDEYFWPQSMPCDIPEDGDIPIAVYEGEKDAEAAMAYRKGLIERYGGKKQLISGIHFNFSFTERFIDKLHAAVAPEKPRKDFKDGVYLKLVRNYLRYRWLVIYLLGCSSALHKSYIPECVSQMEPVGDDSYVLKTGPSFRNSICGYKNKIALFPSYRTVREYTADVQNFVDKGLISAPKELYTQIRMKAKGVDNILESLEEDGIKYLEIRTVDLNVFDKCGIAEKDLVFLHQFMLYLLVEEESDDADWQKEGLENEEKVAFFGLDPNLMIRQNGKEVSMTRWALEILEKMQKMDIELELGNGGVLKVMTDRVIHPEHTYAYRMAEIVEKEGYLKGMMRLAETYKKESHDTRYLLKGFDNYELSTQILIKEAITRGVPVEEIDPQDNFIGLGRGDKKTYVKQATKTELDNYITVLVMENKVVTKKIMAQKGIPVPAGEEFSSYDEAARRIGPYVGKKVVIKPKSTNYGLGICIFDQGGSEKDLLEAVEIAFEYDKTVIIEEFIPGQEYRFLVIGGEVAAVLKRVPANVTGDGVHTITQLVDVKNRHPFRGYGYTAPLKKIELDEQTELYLKQQELKFGDVLPDGKTVYLRGNSNISTGGDSIDMTDEMPDFFKRIAVEAAASVKAVFCGVDIIIEDYRDEKSPFGIIELNFNPSTDMHAYPYQGTERRTGEFILRALGLIEN</sequence>
<evidence type="ECO:0000256" key="5">
    <source>
        <dbReference type="ARBA" id="ARBA00022684"/>
    </source>
</evidence>
<keyword evidence="8 13" id="KW-0067">ATP-binding</keyword>
<comment type="pathway">
    <text evidence="3 13">Sulfur metabolism; glutathione biosynthesis; glutathione from L-cysteine and L-glutamate: step 1/2.</text>
</comment>
<name>A0A4P9CAV5_EUBML</name>
<dbReference type="Pfam" id="PF04262">
    <property type="entry name" value="Glu_cys_ligase"/>
    <property type="match status" value="1"/>
</dbReference>
<dbReference type="SUPFAM" id="SSF55931">
    <property type="entry name" value="Glutamine synthetase/guanido kinase"/>
    <property type="match status" value="1"/>
</dbReference>
<evidence type="ECO:0000256" key="11">
    <source>
        <dbReference type="ARBA" id="ARBA00023268"/>
    </source>
</evidence>
<comment type="catalytic activity">
    <reaction evidence="12 13">
        <text>L-cysteine + L-glutamate + ATP = gamma-L-glutamyl-L-cysteine + ADP + phosphate + H(+)</text>
        <dbReference type="Rhea" id="RHEA:13285"/>
        <dbReference type="ChEBI" id="CHEBI:15378"/>
        <dbReference type="ChEBI" id="CHEBI:29985"/>
        <dbReference type="ChEBI" id="CHEBI:30616"/>
        <dbReference type="ChEBI" id="CHEBI:35235"/>
        <dbReference type="ChEBI" id="CHEBI:43474"/>
        <dbReference type="ChEBI" id="CHEBI:58173"/>
        <dbReference type="ChEBI" id="CHEBI:456216"/>
        <dbReference type="EC" id="6.3.2.2"/>
    </reaction>
</comment>
<evidence type="ECO:0000256" key="7">
    <source>
        <dbReference type="ARBA" id="ARBA00022741"/>
    </source>
</evidence>
<dbReference type="Proteomes" id="UP000218387">
    <property type="component" value="Chromosome"/>
</dbReference>
<evidence type="ECO:0000256" key="13">
    <source>
        <dbReference type="HAMAP-Rule" id="MF_00782"/>
    </source>
</evidence>
<dbReference type="SUPFAM" id="SSF56059">
    <property type="entry name" value="Glutathione synthetase ATP-binding domain-like"/>
    <property type="match status" value="1"/>
</dbReference>
<dbReference type="GO" id="GO:0046872">
    <property type="term" value="F:metal ion binding"/>
    <property type="evidence" value="ECO:0007669"/>
    <property type="project" value="UniProtKB-KW"/>
</dbReference>
<dbReference type="Gene3D" id="3.30.470.20">
    <property type="entry name" value="ATP-grasp fold, B domain"/>
    <property type="match status" value="2"/>
</dbReference>
<reference evidence="15 16" key="1">
    <citation type="submission" date="2018-05" db="EMBL/GenBank/DDBJ databases">
        <title>Genome comparison of Eubacterium sp.</title>
        <authorList>
            <person name="Feng Y."/>
            <person name="Sanchez-Andrea I."/>
            <person name="Stams A.J.M."/>
            <person name="De Vos W.M."/>
        </authorList>
    </citation>
    <scope>NUCLEOTIDE SEQUENCE [LARGE SCALE GENOMIC DNA]</scope>
    <source>
        <strain evidence="15 16">YI</strain>
    </source>
</reference>
<dbReference type="GO" id="GO:0004363">
    <property type="term" value="F:glutathione synthase activity"/>
    <property type="evidence" value="ECO:0007669"/>
    <property type="project" value="UniProtKB-UniRule"/>
</dbReference>
<keyword evidence="10" id="KW-0464">Manganese</keyword>
<dbReference type="InterPro" id="IPR011761">
    <property type="entry name" value="ATP-grasp"/>
</dbReference>
<evidence type="ECO:0000256" key="1">
    <source>
        <dbReference type="ARBA" id="ARBA00001936"/>
    </source>
</evidence>
<dbReference type="EC" id="6.3.2.2" evidence="13"/>
<evidence type="ECO:0000256" key="3">
    <source>
        <dbReference type="ARBA" id="ARBA00005006"/>
    </source>
</evidence>
<dbReference type="EC" id="6.3.2.3" evidence="13"/>
<dbReference type="AlphaFoldDB" id="A0A4P9CAV5"/>
<keyword evidence="7 13" id="KW-0547">Nucleotide-binding</keyword>
<dbReference type="InterPro" id="IPR007370">
    <property type="entry name" value="Glu_cys_ligase"/>
</dbReference>
<dbReference type="Pfam" id="PF08443">
    <property type="entry name" value="RimK"/>
    <property type="match status" value="1"/>
</dbReference>
<feature type="region of interest" description="Glutamate--cysteine ligase" evidence="13">
    <location>
        <begin position="1"/>
        <end position="350"/>
    </location>
</feature>
<dbReference type="GO" id="GO:0004357">
    <property type="term" value="F:glutamate-cysteine ligase activity"/>
    <property type="evidence" value="ECO:0007669"/>
    <property type="project" value="UniProtKB-UniRule"/>
</dbReference>
<evidence type="ECO:0000313" key="15">
    <source>
        <dbReference type="EMBL" id="QCT72748.1"/>
    </source>
</evidence>
<proteinExistence type="inferred from homology"/>
<dbReference type="InterPro" id="IPR040657">
    <property type="entry name" value="GshAB_ATP-grasp"/>
</dbReference>
<feature type="domain" description="ATP-grasp" evidence="14">
    <location>
        <begin position="513"/>
        <end position="767"/>
    </location>
</feature>
<dbReference type="EMBL" id="CP029487">
    <property type="protein sequence ID" value="QCT72748.1"/>
    <property type="molecule type" value="Genomic_DNA"/>
</dbReference>
<dbReference type="PANTHER" id="PTHR38761">
    <property type="entry name" value="GLUTAMATE--CYSTEINE LIGASE"/>
    <property type="match status" value="1"/>
</dbReference>
<dbReference type="UniPathway" id="UPA00142">
    <property type="reaction ID" value="UER00209"/>
</dbReference>
<keyword evidence="6" id="KW-0479">Metal-binding</keyword>
<keyword evidence="9" id="KW-0460">Magnesium</keyword>
<keyword evidence="5 13" id="KW-0317">Glutathione biosynthesis</keyword>
<dbReference type="NCBIfam" id="TIGR01435">
    <property type="entry name" value="glu_cys_lig_rel"/>
    <property type="match status" value="1"/>
</dbReference>
<keyword evidence="4 13" id="KW-0436">Ligase</keyword>
<dbReference type="SMART" id="SM01209">
    <property type="entry name" value="GARS_A"/>
    <property type="match status" value="1"/>
</dbReference>
<evidence type="ECO:0000256" key="4">
    <source>
        <dbReference type="ARBA" id="ARBA00022598"/>
    </source>
</evidence>
<evidence type="ECO:0000256" key="2">
    <source>
        <dbReference type="ARBA" id="ARBA00001946"/>
    </source>
</evidence>
<dbReference type="InterPro" id="IPR013651">
    <property type="entry name" value="ATP-grasp_RimK-type"/>
</dbReference>
<comment type="subunit">
    <text evidence="13">Monomer.</text>
</comment>
<comment type="function">
    <text evidence="13">Synthesizes glutathione from L-glutamate and L-cysteine via gamma-L-glutamyl-L-cysteine.</text>
</comment>
<dbReference type="InterPro" id="IPR006335">
    <property type="entry name" value="Glut_biosynth"/>
</dbReference>
<accession>A0A4P9CAV5</accession>
<dbReference type="KEGG" id="emt:CPZ25_015920"/>
<evidence type="ECO:0000256" key="10">
    <source>
        <dbReference type="ARBA" id="ARBA00023211"/>
    </source>
</evidence>
<organism evidence="15 16">
    <name type="scientific">Eubacterium maltosivorans</name>
    <dbReference type="NCBI Taxonomy" id="2041044"/>
    <lineage>
        <taxon>Bacteria</taxon>
        <taxon>Bacillati</taxon>
        <taxon>Bacillota</taxon>
        <taxon>Clostridia</taxon>
        <taxon>Eubacteriales</taxon>
        <taxon>Eubacteriaceae</taxon>
        <taxon>Eubacterium</taxon>
    </lineage>
</organism>